<keyword evidence="1" id="KW-0472">Membrane</keyword>
<dbReference type="EMBL" id="BBMN01000016">
    <property type="protein sequence ID" value="GAL07377.1"/>
    <property type="molecule type" value="Genomic_DNA"/>
</dbReference>
<dbReference type="AlphaFoldDB" id="A0A090RIM2"/>
<keyword evidence="1" id="KW-0812">Transmembrane</keyword>
<evidence type="ECO:0000313" key="2">
    <source>
        <dbReference type="EMBL" id="GAL07377.1"/>
    </source>
</evidence>
<feature type="transmembrane region" description="Helical" evidence="1">
    <location>
        <begin position="55"/>
        <end position="74"/>
    </location>
</feature>
<gene>
    <name evidence="2" type="ORF">JCM19237_3316</name>
</gene>
<accession>A0A090RIM2</accession>
<sequence length="90" mass="10116">MLTTDMDGQSYFEFQQYFRQRQGWKLASFTFFTLLLLVVVEVFAVRSMVPPVAEAILLGIAAFVLVALAALVLLHQAYRQCGVGSGSRRR</sequence>
<dbReference type="STRING" id="754436.JCM19237_3316"/>
<organism evidence="2 3">
    <name type="scientific">Photobacterium aphoticum</name>
    <dbReference type="NCBI Taxonomy" id="754436"/>
    <lineage>
        <taxon>Bacteria</taxon>
        <taxon>Pseudomonadati</taxon>
        <taxon>Pseudomonadota</taxon>
        <taxon>Gammaproteobacteria</taxon>
        <taxon>Vibrionales</taxon>
        <taxon>Vibrionaceae</taxon>
        <taxon>Photobacterium</taxon>
    </lineage>
</organism>
<keyword evidence="1" id="KW-1133">Transmembrane helix</keyword>
<evidence type="ECO:0000256" key="1">
    <source>
        <dbReference type="SAM" id="Phobius"/>
    </source>
</evidence>
<comment type="caution">
    <text evidence="2">The sequence shown here is derived from an EMBL/GenBank/DDBJ whole genome shotgun (WGS) entry which is preliminary data.</text>
</comment>
<dbReference type="Proteomes" id="UP000029227">
    <property type="component" value="Unassembled WGS sequence"/>
</dbReference>
<protein>
    <submittedName>
        <fullName evidence="2">Uncharacterized protein</fullName>
    </submittedName>
</protein>
<evidence type="ECO:0000313" key="3">
    <source>
        <dbReference type="Proteomes" id="UP000029227"/>
    </source>
</evidence>
<name>A0A090RIM2_9GAMM</name>
<feature type="transmembrane region" description="Helical" evidence="1">
    <location>
        <begin position="26"/>
        <end position="49"/>
    </location>
</feature>
<proteinExistence type="predicted"/>
<reference evidence="2 3" key="1">
    <citation type="journal article" date="2014" name="Genome Announc.">
        <title>Draft Genome Sequences of Two Vibrionaceae Species, Vibrio ponticus C121 and Photobacterium aphoticum C119, Isolated as Coral Reef Microbiota.</title>
        <authorList>
            <person name="Al-saari N."/>
            <person name="Meirelles P.M."/>
            <person name="Mino S."/>
            <person name="Suda W."/>
            <person name="Oshima K."/>
            <person name="Hattori M."/>
            <person name="Ohkuma M."/>
            <person name="Thompson F.L."/>
            <person name="Gomez-Gil B."/>
            <person name="Sawabe T."/>
            <person name="Sawabe T."/>
        </authorList>
    </citation>
    <scope>NUCLEOTIDE SEQUENCE [LARGE SCALE GENOMIC DNA]</scope>
    <source>
        <strain evidence="2 3">JCM 19237</strain>
    </source>
</reference>